<accession>E6JZ56</accession>
<dbReference type="PANTHER" id="PTHR30290:SF83">
    <property type="entry name" value="ABC TRANSPORTER SUBSTRATE-BINDING PROTEIN"/>
    <property type="match status" value="1"/>
</dbReference>
<dbReference type="InterPro" id="IPR039424">
    <property type="entry name" value="SBP_5"/>
</dbReference>
<sequence length="596" mass="63946">MMGKAQGLLARSVTRVLPRFLRRSSGKSLASFVCLSFVVASVGLLPACGTGKPSAPPSSTSSSSSAASPNPSASPSSSEDSGIIRAYGTAPVDPLTPGKAQDNASGRLVDLVFAGLVAWDSNGDTHYAAASDIEPNDDFTQFQVTVRSDLGFSDGTEVTAQSFIKAWDYVANIRHKQPNAPYLALIKGYGDLRRKDVTENAHMDGLTQTGEYSFTIELSQPCLNFMSLLANRAFDPLPEAFYANPSKFEANPIGNGPYRISSYQPGKSITLLPNLNYKGAGGAANDGLRFVFYSDPAKAYDDLVKGRLDVTEVVPSARLGFFTSSGKSLPAGLKATNSSGNSLMMLTTSKGYPHFALNQEGALRRKALSRAINRSDLAKETMKNLGLPATDFLNPAVSAYTDSLNGSEVLTHNAQAAKDLWEQANSLSPWKPGDSLDLTYDAQAEDPAFYRSLAESLKKVLKIKVRLRPVSTTYEFGLKMKQGKLRGLIGFTWRPSGLVAWNYLMPLYTNQLAGSGLNASGYQEGDFSTMLSKALVAATASSSISLYQSAEEILLQQLPGIPLVYKNSFGLSSTTVSGFALNSNGLPRYPSIRRIQ</sequence>
<proteinExistence type="predicted"/>
<gene>
    <name evidence="3" type="ORF">HMPREF0620_0951</name>
</gene>
<dbReference type="GO" id="GO:0015833">
    <property type="term" value="P:peptide transport"/>
    <property type="evidence" value="ECO:0007669"/>
    <property type="project" value="TreeGrafter"/>
</dbReference>
<dbReference type="Gene3D" id="3.40.190.10">
    <property type="entry name" value="Periplasmic binding protein-like II"/>
    <property type="match status" value="1"/>
</dbReference>
<dbReference type="CDD" id="cd00995">
    <property type="entry name" value="PBP2_NikA_DppA_OppA_like"/>
    <property type="match status" value="1"/>
</dbReference>
<dbReference type="KEGG" id="pdo:PSDT_0690"/>
<evidence type="ECO:0000313" key="4">
    <source>
        <dbReference type="Proteomes" id="UP000004946"/>
    </source>
</evidence>
<protein>
    <submittedName>
        <fullName evidence="3">ABC transporter, substrate-binding protein, family 5</fullName>
    </submittedName>
</protein>
<dbReference type="GO" id="GO:0043190">
    <property type="term" value="C:ATP-binding cassette (ABC) transporter complex"/>
    <property type="evidence" value="ECO:0007669"/>
    <property type="project" value="InterPro"/>
</dbReference>
<comment type="caution">
    <text evidence="3">The sequence shown here is derived from an EMBL/GenBank/DDBJ whole genome shotgun (WGS) entry which is preliminary data.</text>
</comment>
<dbReference type="InterPro" id="IPR000914">
    <property type="entry name" value="SBP_5_dom"/>
</dbReference>
<dbReference type="eggNOG" id="COG4166">
    <property type="taxonomic scope" value="Bacteria"/>
</dbReference>
<name>E6JZ56_PARDN</name>
<dbReference type="Proteomes" id="UP000004946">
    <property type="component" value="Chromosome"/>
</dbReference>
<reference evidence="3 4" key="1">
    <citation type="submission" date="2010-12" db="EMBL/GenBank/DDBJ databases">
        <authorList>
            <person name="Muzny D."/>
            <person name="Qin X."/>
            <person name="Buhay C."/>
            <person name="Dugan-Rocha S."/>
            <person name="Ding Y."/>
            <person name="Chen G."/>
            <person name="Hawes A."/>
            <person name="Holder M."/>
            <person name="Jhangiani S."/>
            <person name="Johnson A."/>
            <person name="Khan Z."/>
            <person name="Li Z."/>
            <person name="Liu W."/>
            <person name="Liu X."/>
            <person name="Perez L."/>
            <person name="Shen H."/>
            <person name="Wang Q."/>
            <person name="Watt J."/>
            <person name="Xi L."/>
            <person name="Xin Y."/>
            <person name="Zhou J."/>
            <person name="Deng J."/>
            <person name="Jiang H."/>
            <person name="Liu Y."/>
            <person name="Qu J."/>
            <person name="Song X.-Z."/>
            <person name="Zhang L."/>
            <person name="Villasana D."/>
            <person name="Johnson A."/>
            <person name="Liu J."/>
            <person name="Liyanage D."/>
            <person name="Lorensuhewa L."/>
            <person name="Robinson T."/>
            <person name="Song A."/>
            <person name="Song B.-B."/>
            <person name="Dinh H."/>
            <person name="Thornton R."/>
            <person name="Coyle M."/>
            <person name="Francisco L."/>
            <person name="Jackson L."/>
            <person name="Javaid M."/>
            <person name="Korchina V."/>
            <person name="Kovar C."/>
            <person name="Mata R."/>
            <person name="Mathew T."/>
            <person name="Ngo R."/>
            <person name="Nguyen L."/>
            <person name="Nguyen N."/>
            <person name="Okwuonu G."/>
            <person name="Ongeri F."/>
            <person name="Pham C."/>
            <person name="Simmons D."/>
            <person name="Wilczek-Boney K."/>
            <person name="Hale W."/>
            <person name="Jakkamsetti A."/>
            <person name="Pham P."/>
            <person name="Ruth R."/>
            <person name="San Lucas F."/>
            <person name="Warren J."/>
            <person name="Zhang J."/>
            <person name="Zhao Z."/>
            <person name="Zhou C."/>
            <person name="Zhu D."/>
            <person name="Lee S."/>
            <person name="Bess C."/>
            <person name="Blankenburg K."/>
            <person name="Forbes L."/>
            <person name="Fu Q."/>
            <person name="Gubbala S."/>
            <person name="Hirani K."/>
            <person name="Jayaseelan J.C."/>
            <person name="Lara F."/>
            <person name="Munidasa M."/>
            <person name="Palculict T."/>
            <person name="Patil S."/>
            <person name="Pu L.-L."/>
            <person name="Saada N."/>
            <person name="Tang L."/>
            <person name="Weissenberger G."/>
            <person name="Zhu Y."/>
            <person name="Hemphill L."/>
            <person name="Shang Y."/>
            <person name="Youmans B."/>
            <person name="Ayvaz T."/>
            <person name="Ross M."/>
            <person name="Santibanez J."/>
            <person name="Aqrawi P."/>
            <person name="Gross S."/>
            <person name="Joshi V."/>
            <person name="Fowler G."/>
            <person name="Nazareth L."/>
            <person name="Reid J."/>
            <person name="Worley K."/>
            <person name="Petrosino J."/>
            <person name="Highlander S."/>
            <person name="Gibbs R."/>
        </authorList>
    </citation>
    <scope>NUCLEOTIDE SEQUENCE [LARGE SCALE GENOMIC DNA]</scope>
    <source>
        <strain evidence="3 4">DSM 10105</strain>
    </source>
</reference>
<dbReference type="GO" id="GO:0042597">
    <property type="term" value="C:periplasmic space"/>
    <property type="evidence" value="ECO:0007669"/>
    <property type="project" value="UniProtKB-ARBA"/>
</dbReference>
<dbReference type="SUPFAM" id="SSF53850">
    <property type="entry name" value="Periplasmic binding protein-like II"/>
    <property type="match status" value="1"/>
</dbReference>
<dbReference type="Gene3D" id="3.10.105.10">
    <property type="entry name" value="Dipeptide-binding Protein, Domain 3"/>
    <property type="match status" value="1"/>
</dbReference>
<dbReference type="Gene3D" id="3.90.76.10">
    <property type="entry name" value="Dipeptide-binding Protein, Domain 1"/>
    <property type="match status" value="1"/>
</dbReference>
<feature type="domain" description="Solute-binding protein family 5" evidence="2">
    <location>
        <begin position="129"/>
        <end position="511"/>
    </location>
</feature>
<organism evidence="3 4">
    <name type="scientific">Parascardovia denticolens DSM 10105 = JCM 12538</name>
    <dbReference type="NCBI Taxonomy" id="864564"/>
    <lineage>
        <taxon>Bacteria</taxon>
        <taxon>Bacillati</taxon>
        <taxon>Actinomycetota</taxon>
        <taxon>Actinomycetes</taxon>
        <taxon>Bifidobacteriales</taxon>
        <taxon>Bifidobacteriaceae</taxon>
        <taxon>Parascardovia</taxon>
    </lineage>
</organism>
<dbReference type="AlphaFoldDB" id="E6JZ56"/>
<dbReference type="InterPro" id="IPR030678">
    <property type="entry name" value="Peptide/Ni-bd"/>
</dbReference>
<dbReference type="PIRSF" id="PIRSF002741">
    <property type="entry name" value="MppA"/>
    <property type="match status" value="1"/>
</dbReference>
<dbReference type="HOGENOM" id="CLU_017028_0_3_11"/>
<evidence type="ECO:0000313" key="3">
    <source>
        <dbReference type="EMBL" id="EFT83946.1"/>
    </source>
</evidence>
<feature type="region of interest" description="Disordered" evidence="1">
    <location>
        <begin position="49"/>
        <end position="83"/>
    </location>
</feature>
<feature type="compositionally biased region" description="Low complexity" evidence="1">
    <location>
        <begin position="57"/>
        <end position="78"/>
    </location>
</feature>
<dbReference type="PANTHER" id="PTHR30290">
    <property type="entry name" value="PERIPLASMIC BINDING COMPONENT OF ABC TRANSPORTER"/>
    <property type="match status" value="1"/>
</dbReference>
<dbReference type="PATRIC" id="fig|864564.6.peg.762"/>
<dbReference type="EMBL" id="AEON01000001">
    <property type="protein sequence ID" value="EFT83946.1"/>
    <property type="molecule type" value="Genomic_DNA"/>
</dbReference>
<dbReference type="GO" id="GO:1904680">
    <property type="term" value="F:peptide transmembrane transporter activity"/>
    <property type="evidence" value="ECO:0007669"/>
    <property type="project" value="TreeGrafter"/>
</dbReference>
<evidence type="ECO:0000259" key="2">
    <source>
        <dbReference type="Pfam" id="PF00496"/>
    </source>
</evidence>
<dbReference type="Pfam" id="PF00496">
    <property type="entry name" value="SBP_bac_5"/>
    <property type="match status" value="1"/>
</dbReference>
<keyword evidence="4" id="KW-1185">Reference proteome</keyword>
<evidence type="ECO:0000256" key="1">
    <source>
        <dbReference type="SAM" id="MobiDB-lite"/>
    </source>
</evidence>